<dbReference type="EMBL" id="JAVDQF010000001">
    <property type="protein sequence ID" value="MDR6269544.1"/>
    <property type="molecule type" value="Genomic_DNA"/>
</dbReference>
<evidence type="ECO:0000313" key="5">
    <source>
        <dbReference type="EMBL" id="MDR6269544.1"/>
    </source>
</evidence>
<comment type="caution">
    <text evidence="5">The sequence shown here is derived from an EMBL/GenBank/DDBJ whole genome shotgun (WGS) entry which is preliminary data.</text>
</comment>
<evidence type="ECO:0000256" key="3">
    <source>
        <dbReference type="ARBA" id="ARBA00022840"/>
    </source>
</evidence>
<dbReference type="SUPFAM" id="SSF50891">
    <property type="entry name" value="Cyclophilin-like"/>
    <property type="match status" value="1"/>
</dbReference>
<keyword evidence="3" id="KW-0067">ATP-binding</keyword>
<dbReference type="RefSeq" id="WP_309797938.1">
    <property type="nucleotide sequence ID" value="NZ_BAAAHY010000005.1"/>
</dbReference>
<evidence type="ECO:0000259" key="4">
    <source>
        <dbReference type="SMART" id="SM00797"/>
    </source>
</evidence>
<dbReference type="Pfam" id="PF02626">
    <property type="entry name" value="CT_A_B"/>
    <property type="match status" value="1"/>
</dbReference>
<dbReference type="Proteomes" id="UP001185069">
    <property type="component" value="Unassembled WGS sequence"/>
</dbReference>
<accession>A0ABU1JAW0</accession>
<evidence type="ECO:0000313" key="6">
    <source>
        <dbReference type="Proteomes" id="UP001185069"/>
    </source>
</evidence>
<dbReference type="PANTHER" id="PTHR43309">
    <property type="entry name" value="5-OXOPROLINASE SUBUNIT C"/>
    <property type="match status" value="1"/>
</dbReference>
<dbReference type="PANTHER" id="PTHR43309:SF3">
    <property type="entry name" value="5-OXOPROLINASE SUBUNIT C"/>
    <property type="match status" value="1"/>
</dbReference>
<dbReference type="InterPro" id="IPR003778">
    <property type="entry name" value="CT_A_B"/>
</dbReference>
<organism evidence="5 6">
    <name type="scientific">Arthrobacter russicus</name>
    <dbReference type="NCBI Taxonomy" id="172040"/>
    <lineage>
        <taxon>Bacteria</taxon>
        <taxon>Bacillati</taxon>
        <taxon>Actinomycetota</taxon>
        <taxon>Actinomycetes</taxon>
        <taxon>Micrococcales</taxon>
        <taxon>Micrococcaceae</taxon>
        <taxon>Arthrobacter</taxon>
    </lineage>
</organism>
<feature type="domain" description="Carboxyltransferase" evidence="4">
    <location>
        <begin position="24"/>
        <end position="285"/>
    </location>
</feature>
<dbReference type="Gene3D" id="2.40.100.10">
    <property type="entry name" value="Cyclophilin-like"/>
    <property type="match status" value="1"/>
</dbReference>
<keyword evidence="6" id="KW-1185">Reference proteome</keyword>
<gene>
    <name evidence="5" type="ORF">JOE69_001782</name>
</gene>
<dbReference type="NCBIfam" id="TIGR00724">
    <property type="entry name" value="urea_amlyse_rel"/>
    <property type="match status" value="1"/>
</dbReference>
<proteinExistence type="predicted"/>
<evidence type="ECO:0000256" key="2">
    <source>
        <dbReference type="ARBA" id="ARBA00022801"/>
    </source>
</evidence>
<dbReference type="SMART" id="SM00797">
    <property type="entry name" value="AHS2"/>
    <property type="match status" value="1"/>
</dbReference>
<evidence type="ECO:0000256" key="1">
    <source>
        <dbReference type="ARBA" id="ARBA00022741"/>
    </source>
</evidence>
<sequence length="286" mass="29245">MSMQIISTGPLSLIQDSGRPGAASWGLGPGGALDRQALAAANGLVGNRASAAALEILIGGFAAEFRQSGSIAVTGAQGEIMLDGVPVPGNTMQPVRSGSKLSIGPAAAGLRYYLAVSGGLLAEPVAGSRSRDVLAQLGPAPLTAGDLIEIGPAEETESRATSALLFRDPPTPGKPLALRVTPGPRLDWFVPSAWHDLGARVWTVSADSNRIGVRLSGRPLGFVRDGQLPSEGMVTGALQVPPSGQPTVFLADRPVTGGYPVIAVVRRADLDLLGQAAPGQQIRFLG</sequence>
<protein>
    <submittedName>
        <fullName evidence="5">Biotin-dependent carboxylase-like uncharacterized protein</fullName>
    </submittedName>
</protein>
<keyword evidence="1" id="KW-0547">Nucleotide-binding</keyword>
<keyword evidence="2" id="KW-0378">Hydrolase</keyword>
<dbReference type="InterPro" id="IPR029000">
    <property type="entry name" value="Cyclophilin-like_dom_sf"/>
</dbReference>
<name>A0ABU1JAW0_9MICC</name>
<reference evidence="5 6" key="1">
    <citation type="submission" date="2023-07" db="EMBL/GenBank/DDBJ databases">
        <title>Sequencing the genomes of 1000 actinobacteria strains.</title>
        <authorList>
            <person name="Klenk H.-P."/>
        </authorList>
    </citation>
    <scope>NUCLEOTIDE SEQUENCE [LARGE SCALE GENOMIC DNA]</scope>
    <source>
        <strain evidence="5 6">DSM 14555</strain>
    </source>
</reference>
<dbReference type="InterPro" id="IPR052708">
    <property type="entry name" value="PxpC"/>
</dbReference>